<evidence type="ECO:0000313" key="1">
    <source>
        <dbReference type="EMBL" id="ESA20872.1"/>
    </source>
</evidence>
<dbReference type="AlphaFoldDB" id="U9UMD5"/>
<sequence>DVASRYKASIPIGVTSIKNREGILTSRTISKGFEQIYDVPDCLLVWPKLLITDKGSEFKGDCERLMRRHGVKIQKARSKRSVSIVERKSHAWVKNLPIIVKDINNSITRLISMAPAKAVKKKKVYSKSSCKYNRPIGYNEPRLTYRDSVRYLLEPGEVEGGPKRRGTDMNWSPEVYNIGEVRIQKNQPVLYKLLEGPDRKFVREELLLVNDGVELPPESVLYQ</sequence>
<accession>U9UMD5</accession>
<dbReference type="EMBL" id="KI276929">
    <property type="protein sequence ID" value="ESA20872.1"/>
    <property type="molecule type" value="Genomic_DNA"/>
</dbReference>
<feature type="non-terminal residue" evidence="1">
    <location>
        <position position="1"/>
    </location>
</feature>
<gene>
    <name evidence="1" type="ORF">GLOINDRAFT_18064</name>
</gene>
<name>U9UMD5_RHIID</name>
<dbReference type="InterPro" id="IPR036397">
    <property type="entry name" value="RNaseH_sf"/>
</dbReference>
<reference evidence="1" key="1">
    <citation type="submission" date="2013-07" db="EMBL/GenBank/DDBJ databases">
        <title>The genome of an arbuscular mycorrhizal fungus provides insights into the evolution of the oldest plant symbiosis.</title>
        <authorList>
            <consortium name="DOE Joint Genome Institute"/>
            <person name="Tisserant E."/>
            <person name="Malbreil M."/>
            <person name="Kuo A."/>
            <person name="Kohler A."/>
            <person name="Symeonidi A."/>
            <person name="Balestrini R."/>
            <person name="Charron P."/>
            <person name="Duensing N."/>
            <person name="Frei-dit-Frey N."/>
            <person name="Gianinazzi-Pearson V."/>
            <person name="Gilbert B."/>
            <person name="Handa Y."/>
            <person name="Hijri M."/>
            <person name="Kaul R."/>
            <person name="Kawaguchi M."/>
            <person name="Krajinski F."/>
            <person name="Lammers P."/>
            <person name="Lapierre D."/>
            <person name="Masclaux F.G."/>
            <person name="Murat C."/>
            <person name="Morin E."/>
            <person name="Ndikumana S."/>
            <person name="Pagni M."/>
            <person name="Petitpierre D."/>
            <person name="Requena N."/>
            <person name="Rosikiewicz P."/>
            <person name="Riley R."/>
            <person name="Saito K."/>
            <person name="San Clemente H."/>
            <person name="Shapiro H."/>
            <person name="van Tuinen D."/>
            <person name="Becard G."/>
            <person name="Bonfante P."/>
            <person name="Paszkowski U."/>
            <person name="Shachar-Hill Y."/>
            <person name="Young J.P."/>
            <person name="Sanders I.R."/>
            <person name="Henrissat B."/>
            <person name="Rensing S.A."/>
            <person name="Grigoriev I.V."/>
            <person name="Corradi N."/>
            <person name="Roux C."/>
            <person name="Martin F."/>
        </authorList>
    </citation>
    <scope>NUCLEOTIDE SEQUENCE</scope>
    <source>
        <strain evidence="1">DAOM 197198</strain>
    </source>
</reference>
<protein>
    <recommendedName>
        <fullName evidence="2">Integrase catalytic domain-containing protein</fullName>
    </recommendedName>
</protein>
<proteinExistence type="predicted"/>
<organism evidence="1">
    <name type="scientific">Rhizophagus irregularis (strain DAOM 181602 / DAOM 197198 / MUCL 43194)</name>
    <name type="common">Arbuscular mycorrhizal fungus</name>
    <name type="synonym">Glomus intraradices</name>
    <dbReference type="NCBI Taxonomy" id="747089"/>
    <lineage>
        <taxon>Eukaryota</taxon>
        <taxon>Fungi</taxon>
        <taxon>Fungi incertae sedis</taxon>
        <taxon>Mucoromycota</taxon>
        <taxon>Glomeromycotina</taxon>
        <taxon>Glomeromycetes</taxon>
        <taxon>Glomerales</taxon>
        <taxon>Glomeraceae</taxon>
        <taxon>Rhizophagus</taxon>
    </lineage>
</organism>
<dbReference type="GO" id="GO:0003676">
    <property type="term" value="F:nucleic acid binding"/>
    <property type="evidence" value="ECO:0007669"/>
    <property type="project" value="InterPro"/>
</dbReference>
<evidence type="ECO:0008006" key="2">
    <source>
        <dbReference type="Google" id="ProtNLM"/>
    </source>
</evidence>
<dbReference type="HOGENOM" id="CLU_048931_2_0_1"/>
<dbReference type="Gene3D" id="3.30.420.10">
    <property type="entry name" value="Ribonuclease H-like superfamily/Ribonuclease H"/>
    <property type="match status" value="1"/>
</dbReference>